<dbReference type="RefSeq" id="WP_137195042.1">
    <property type="nucleotide sequence ID" value="NZ_CP039965.1"/>
</dbReference>
<dbReference type="KEGG" id="pseb:EOK75_15885"/>
<dbReference type="AlphaFoldDB" id="A0A4P8EJT2"/>
<dbReference type="OrthoDB" id="9806367at2"/>
<gene>
    <name evidence="1" type="ORF">EOK75_15885</name>
</gene>
<dbReference type="InterPro" id="IPR021335">
    <property type="entry name" value="DUF2948"/>
</dbReference>
<evidence type="ECO:0000313" key="1">
    <source>
        <dbReference type="EMBL" id="QCO57239.1"/>
    </source>
</evidence>
<name>A0A4P8EJT2_9RHOB</name>
<geneLocation type="plasmid" evidence="1 2">
    <name>unnamed1</name>
</geneLocation>
<accession>A0A4P8EJT2</accession>
<dbReference type="EMBL" id="CP039965">
    <property type="protein sequence ID" value="QCO57239.1"/>
    <property type="molecule type" value="Genomic_DNA"/>
</dbReference>
<dbReference type="Pfam" id="PF11164">
    <property type="entry name" value="DUF2948"/>
    <property type="match status" value="1"/>
</dbReference>
<dbReference type="Proteomes" id="UP000298631">
    <property type="component" value="Plasmid unnamed1"/>
</dbReference>
<keyword evidence="2" id="KW-1185">Reference proteome</keyword>
<protein>
    <submittedName>
        <fullName evidence="1">DUF2948 family protein</fullName>
    </submittedName>
</protein>
<evidence type="ECO:0000313" key="2">
    <source>
        <dbReference type="Proteomes" id="UP000298631"/>
    </source>
</evidence>
<organism evidence="1 2">
    <name type="scientific">Pseudorhodobacter turbinis</name>
    <dbReference type="NCBI Taxonomy" id="2500533"/>
    <lineage>
        <taxon>Bacteria</taxon>
        <taxon>Pseudomonadati</taxon>
        <taxon>Pseudomonadota</taxon>
        <taxon>Alphaproteobacteria</taxon>
        <taxon>Rhodobacterales</taxon>
        <taxon>Paracoccaceae</taxon>
        <taxon>Pseudorhodobacter</taxon>
    </lineage>
</organism>
<keyword evidence="1" id="KW-0614">Plasmid</keyword>
<proteinExistence type="predicted"/>
<reference evidence="1 2" key="1">
    <citation type="submission" date="2019-05" db="EMBL/GenBank/DDBJ databases">
        <title>Pseudorhodobacter turbinis sp. nov., isolated from the gut of the Korean turban shell.</title>
        <authorList>
            <person name="Jeong Y.-S."/>
            <person name="Kang W.-R."/>
            <person name="Bae J.-W."/>
        </authorList>
    </citation>
    <scope>NUCLEOTIDE SEQUENCE [LARGE SCALE GENOMIC DNA]</scope>
    <source>
        <strain evidence="1 2">S12M18</strain>
        <plasmid evidence="1 2">unnamed1</plasmid>
    </source>
</reference>
<sequence>MSDARFEDGADSPLALMVAEAADIEVVSALLQDAVFAGSDMRYVAKRREFALLLNRFRWEDLAAAERTGRAYERVRTVLMFRDVLAVQTQGIDPKDGDTVLSLLAITFELGADGAGRVVLTLAGDGALALQVEALNADLRDVTRPYVAPSGKVPDHGN</sequence>